<dbReference type="Proteomes" id="UP001165960">
    <property type="component" value="Unassembled WGS sequence"/>
</dbReference>
<reference evidence="1" key="1">
    <citation type="submission" date="2022-04" db="EMBL/GenBank/DDBJ databases">
        <title>Genome of the entomopathogenic fungus Entomophthora muscae.</title>
        <authorList>
            <person name="Elya C."/>
            <person name="Lovett B.R."/>
            <person name="Lee E."/>
            <person name="Macias A.M."/>
            <person name="Hajek A.E."/>
            <person name="De Bivort B.L."/>
            <person name="Kasson M.T."/>
            <person name="De Fine Licht H.H."/>
            <person name="Stajich J.E."/>
        </authorList>
    </citation>
    <scope>NUCLEOTIDE SEQUENCE</scope>
    <source>
        <strain evidence="1">Berkeley</strain>
    </source>
</reference>
<gene>
    <name evidence="1" type="ORF">DSO57_1027796</name>
</gene>
<accession>A0ACC2TZX6</accession>
<sequence length="155" mass="16951">MINFWPSCNGLAAFSCWYLPTTGSSAGLKAPTDHSRYIFTSLPTYVKYCLQTYEVTTLFDVSLLKPAPAHMKLFYIIPLNISANFTILWTARCVSMDTFVSAASFIPQTAAQAAQDGQSAKIQKLRGCIHAHIYPNSPKLPTPPASQSSSKLLGL</sequence>
<organism evidence="1 2">
    <name type="scientific">Entomophthora muscae</name>
    <dbReference type="NCBI Taxonomy" id="34485"/>
    <lineage>
        <taxon>Eukaryota</taxon>
        <taxon>Fungi</taxon>
        <taxon>Fungi incertae sedis</taxon>
        <taxon>Zoopagomycota</taxon>
        <taxon>Entomophthoromycotina</taxon>
        <taxon>Entomophthoromycetes</taxon>
        <taxon>Entomophthorales</taxon>
        <taxon>Entomophthoraceae</taxon>
        <taxon>Entomophthora</taxon>
    </lineage>
</organism>
<dbReference type="EMBL" id="QTSX02001592">
    <property type="protein sequence ID" value="KAJ9080182.1"/>
    <property type="molecule type" value="Genomic_DNA"/>
</dbReference>
<evidence type="ECO:0000313" key="1">
    <source>
        <dbReference type="EMBL" id="KAJ9080182.1"/>
    </source>
</evidence>
<keyword evidence="2" id="KW-1185">Reference proteome</keyword>
<evidence type="ECO:0000313" key="2">
    <source>
        <dbReference type="Proteomes" id="UP001165960"/>
    </source>
</evidence>
<comment type="caution">
    <text evidence="1">The sequence shown here is derived from an EMBL/GenBank/DDBJ whole genome shotgun (WGS) entry which is preliminary data.</text>
</comment>
<protein>
    <submittedName>
        <fullName evidence="1">Uncharacterized protein</fullName>
    </submittedName>
</protein>
<name>A0ACC2TZX6_9FUNG</name>
<proteinExistence type="predicted"/>